<proteinExistence type="predicted"/>
<organism evidence="1 2">
    <name type="scientific">Halolamina salina</name>
    <dbReference type="NCBI Taxonomy" id="1220023"/>
    <lineage>
        <taxon>Archaea</taxon>
        <taxon>Methanobacteriati</taxon>
        <taxon>Methanobacteriota</taxon>
        <taxon>Stenosarchaea group</taxon>
        <taxon>Halobacteria</taxon>
        <taxon>Halobacteriales</taxon>
        <taxon>Haloferacaceae</taxon>
    </lineage>
</organism>
<evidence type="ECO:0000313" key="1">
    <source>
        <dbReference type="EMBL" id="MFD1526392.1"/>
    </source>
</evidence>
<dbReference type="Proteomes" id="UP001597111">
    <property type="component" value="Unassembled WGS sequence"/>
</dbReference>
<protein>
    <submittedName>
        <fullName evidence="1">Uncharacterized protein</fullName>
    </submittedName>
</protein>
<evidence type="ECO:0000313" key="2">
    <source>
        <dbReference type="Proteomes" id="UP001597111"/>
    </source>
</evidence>
<keyword evidence="2" id="KW-1185">Reference proteome</keyword>
<sequence>MQHDSLPRRRALAAISATVTAAVAGCSNLPGTDDTTEELTFDELHQTPTYVADGVDLTLHEEVPTVSATNNADLLLLPGDTDVAAEQAADWLAADRAIALLGDDAEPTWLDWEASDAFDDTFENRGAADSDPDPDLLVGVTFENRTATYNRTWADGPRDRDLIRALDEILVEIAARTPA</sequence>
<gene>
    <name evidence="1" type="ORF">ACFR9S_08775</name>
</gene>
<name>A0ABD6B6S1_9EURY</name>
<reference evidence="1 2" key="1">
    <citation type="journal article" date="2019" name="Int. J. Syst. Evol. Microbiol.">
        <title>The Global Catalogue of Microorganisms (GCM) 10K type strain sequencing project: providing services to taxonomists for standard genome sequencing and annotation.</title>
        <authorList>
            <consortium name="The Broad Institute Genomics Platform"/>
            <consortium name="The Broad Institute Genome Sequencing Center for Infectious Disease"/>
            <person name="Wu L."/>
            <person name="Ma J."/>
        </authorList>
    </citation>
    <scope>NUCLEOTIDE SEQUENCE [LARGE SCALE GENOMIC DNA]</scope>
    <source>
        <strain evidence="1 2">CGMCC 1.12285</strain>
    </source>
</reference>
<dbReference type="RefSeq" id="WP_379730532.1">
    <property type="nucleotide sequence ID" value="NZ_JBHSWZ010000007.1"/>
</dbReference>
<dbReference type="AlphaFoldDB" id="A0ABD6B6S1"/>
<accession>A0ABD6B6S1</accession>
<dbReference type="EMBL" id="JBHUDH010000092">
    <property type="protein sequence ID" value="MFD1526392.1"/>
    <property type="molecule type" value="Genomic_DNA"/>
</dbReference>
<comment type="caution">
    <text evidence="1">The sequence shown here is derived from an EMBL/GenBank/DDBJ whole genome shotgun (WGS) entry which is preliminary data.</text>
</comment>